<evidence type="ECO:0008006" key="3">
    <source>
        <dbReference type="Google" id="ProtNLM"/>
    </source>
</evidence>
<dbReference type="OrthoDB" id="2082314at2"/>
<keyword evidence="2" id="KW-1185">Reference proteome</keyword>
<dbReference type="STRING" id="474960.SAMN05216180_1015"/>
<dbReference type="AlphaFoldDB" id="A0A1H7ZZV8"/>
<name>A0A1H7ZZV8_9FIRM</name>
<sequence length="110" mass="12673">MNEQSKSALTNKRDGVYVHTFEKPFEYEEKQYTDMVFDFNKLTGRDMLDIEAEMQAQQDYVIAPEISRNFQAKMAAKAGKIGSDVLEQTPMKDFNRITNAARDFLISTGY</sequence>
<organism evidence="1 2">
    <name type="scientific">Hydrogenoanaerobacterium saccharovorans</name>
    <dbReference type="NCBI Taxonomy" id="474960"/>
    <lineage>
        <taxon>Bacteria</taxon>
        <taxon>Bacillati</taxon>
        <taxon>Bacillota</taxon>
        <taxon>Clostridia</taxon>
        <taxon>Eubacteriales</taxon>
        <taxon>Oscillospiraceae</taxon>
        <taxon>Hydrogenoanaerobacterium</taxon>
    </lineage>
</organism>
<reference evidence="1 2" key="1">
    <citation type="submission" date="2016-10" db="EMBL/GenBank/DDBJ databases">
        <authorList>
            <person name="de Groot N.N."/>
        </authorList>
    </citation>
    <scope>NUCLEOTIDE SEQUENCE [LARGE SCALE GENOMIC DNA]</scope>
    <source>
        <strain evidence="1 2">CGMCC 1.5070</strain>
    </source>
</reference>
<evidence type="ECO:0000313" key="2">
    <source>
        <dbReference type="Proteomes" id="UP000199158"/>
    </source>
</evidence>
<protein>
    <recommendedName>
        <fullName evidence="3">Phage tail assembly chaperone protein, E, or 41 or 14</fullName>
    </recommendedName>
</protein>
<accession>A0A1H7ZZV8</accession>
<gene>
    <name evidence="1" type="ORF">SAMN05216180_1015</name>
</gene>
<proteinExistence type="predicted"/>
<dbReference type="Proteomes" id="UP000199158">
    <property type="component" value="Unassembled WGS sequence"/>
</dbReference>
<dbReference type="RefSeq" id="WP_092752268.1">
    <property type="nucleotide sequence ID" value="NZ_FOCG01000001.1"/>
</dbReference>
<evidence type="ECO:0000313" key="1">
    <source>
        <dbReference type="EMBL" id="SEM63861.1"/>
    </source>
</evidence>
<dbReference type="EMBL" id="FOCG01000001">
    <property type="protein sequence ID" value="SEM63861.1"/>
    <property type="molecule type" value="Genomic_DNA"/>
</dbReference>